<feature type="transmembrane region" description="Helical" evidence="8">
    <location>
        <begin position="402"/>
        <end position="427"/>
    </location>
</feature>
<protein>
    <submittedName>
        <fullName evidence="9">Dicarboxylate/amino acid:cation symporter</fullName>
    </submittedName>
</protein>
<dbReference type="PANTHER" id="PTHR42865:SF7">
    <property type="entry name" value="PROTON_GLUTAMATE-ASPARTATE SYMPORTER"/>
    <property type="match status" value="1"/>
</dbReference>
<evidence type="ECO:0000256" key="4">
    <source>
        <dbReference type="ARBA" id="ARBA00022692"/>
    </source>
</evidence>
<evidence type="ECO:0000256" key="2">
    <source>
        <dbReference type="ARBA" id="ARBA00022448"/>
    </source>
</evidence>
<evidence type="ECO:0000256" key="5">
    <source>
        <dbReference type="ARBA" id="ARBA00022847"/>
    </source>
</evidence>
<evidence type="ECO:0000313" key="9">
    <source>
        <dbReference type="EMBL" id="WOE75083.1"/>
    </source>
</evidence>
<feature type="transmembrane region" description="Helical" evidence="8">
    <location>
        <begin position="273"/>
        <end position="297"/>
    </location>
</feature>
<dbReference type="InterPro" id="IPR036458">
    <property type="entry name" value="Na:dicarbo_symporter_sf"/>
</dbReference>
<dbReference type="Pfam" id="PF00375">
    <property type="entry name" value="SDF"/>
    <property type="match status" value="1"/>
</dbReference>
<feature type="transmembrane region" description="Helical" evidence="8">
    <location>
        <begin position="88"/>
        <end position="113"/>
    </location>
</feature>
<evidence type="ECO:0000256" key="6">
    <source>
        <dbReference type="ARBA" id="ARBA00022989"/>
    </source>
</evidence>
<keyword evidence="10" id="KW-1185">Reference proteome</keyword>
<evidence type="ECO:0000313" key="10">
    <source>
        <dbReference type="Proteomes" id="UP001302429"/>
    </source>
</evidence>
<dbReference type="PANTHER" id="PTHR42865">
    <property type="entry name" value="PROTON/GLUTAMATE-ASPARTATE SYMPORTER"/>
    <property type="match status" value="1"/>
</dbReference>
<organism evidence="9 10">
    <name type="scientific">Alterisphingorhabdus coralli</name>
    <dbReference type="NCBI Taxonomy" id="3071408"/>
    <lineage>
        <taxon>Bacteria</taxon>
        <taxon>Pseudomonadati</taxon>
        <taxon>Pseudomonadota</taxon>
        <taxon>Alphaproteobacteria</taxon>
        <taxon>Sphingomonadales</taxon>
        <taxon>Sphingomonadaceae</taxon>
        <taxon>Alterisphingorhabdus (ex Yan et al. 2024)</taxon>
    </lineage>
</organism>
<dbReference type="SUPFAM" id="SSF118215">
    <property type="entry name" value="Proton glutamate symport protein"/>
    <property type="match status" value="1"/>
</dbReference>
<dbReference type="RefSeq" id="WP_317081668.1">
    <property type="nucleotide sequence ID" value="NZ_CP136594.1"/>
</dbReference>
<dbReference type="Gene3D" id="1.10.3860.10">
    <property type="entry name" value="Sodium:dicarboxylate symporter"/>
    <property type="match status" value="1"/>
</dbReference>
<accession>A0AA97F873</accession>
<evidence type="ECO:0000256" key="1">
    <source>
        <dbReference type="ARBA" id="ARBA00004651"/>
    </source>
</evidence>
<feature type="transmembrane region" description="Helical" evidence="8">
    <location>
        <begin position="125"/>
        <end position="147"/>
    </location>
</feature>
<gene>
    <name evidence="9" type="ORF">RB602_14825</name>
</gene>
<keyword evidence="3" id="KW-1003">Cell membrane</keyword>
<dbReference type="KEGG" id="acoa:RB602_14825"/>
<dbReference type="GO" id="GO:0005886">
    <property type="term" value="C:plasma membrane"/>
    <property type="evidence" value="ECO:0007669"/>
    <property type="project" value="UniProtKB-SubCell"/>
</dbReference>
<dbReference type="GO" id="GO:0015293">
    <property type="term" value="F:symporter activity"/>
    <property type="evidence" value="ECO:0007669"/>
    <property type="project" value="UniProtKB-KW"/>
</dbReference>
<keyword evidence="7 8" id="KW-0472">Membrane</keyword>
<keyword evidence="6 8" id="KW-1133">Transmembrane helix</keyword>
<feature type="transmembrane region" description="Helical" evidence="8">
    <location>
        <begin position="240"/>
        <end position="261"/>
    </location>
</feature>
<sequence length="480" mass="51063">MTQSPDSPRPNLSRPERLLPDEVTELYRMRLASIHRLIQTKLWAQIIVAMVLGIILGLALSPVGDSRFAITPAQAEYWGDWLRLPGSLFLNMIQMIVTPLIMSSIALGIVGSGDPDFLRKVALRIIPYFVATTTFAVLIGVAMATVIQPGSYIELTSLAGDIPTAAAIVPQELQEEAPSVAEQIAAMIPSNLAEAQLYENMLQIVIASVFLGLAMLAIGEKRAAPMQAVLQSLQDIVLKIVGWAMLLAPLAVFGLIGDFVMRVGITALFGMSAYIITVLGGLALLLCVYGLIVTVFARRDPRQFFPAIADAQLLAFATSSSAATMPLSMRIATEKLRVRRAIARFIIPLGATVNMDGTALYQVVAALFLTQLYGVELDIATFALLTVTVVGASIGSPSTPGVGIVILGGILQSIGLPPEGIAILLGVDRLLDMCRTSVNVAGDLTACAVMDRWLADAVEPEDVAAAEQIMEAPETAIADA</sequence>
<feature type="transmembrane region" description="Helical" evidence="8">
    <location>
        <begin position="201"/>
        <end position="219"/>
    </location>
</feature>
<evidence type="ECO:0000256" key="8">
    <source>
        <dbReference type="SAM" id="Phobius"/>
    </source>
</evidence>
<keyword evidence="4 8" id="KW-0812">Transmembrane</keyword>
<feature type="transmembrane region" description="Helical" evidence="8">
    <location>
        <begin position="377"/>
        <end position="396"/>
    </location>
</feature>
<dbReference type="GO" id="GO:0006835">
    <property type="term" value="P:dicarboxylic acid transport"/>
    <property type="evidence" value="ECO:0007669"/>
    <property type="project" value="TreeGrafter"/>
</dbReference>
<name>A0AA97F873_9SPHN</name>
<dbReference type="Proteomes" id="UP001302429">
    <property type="component" value="Chromosome"/>
</dbReference>
<dbReference type="EMBL" id="CP136594">
    <property type="protein sequence ID" value="WOE75083.1"/>
    <property type="molecule type" value="Genomic_DNA"/>
</dbReference>
<dbReference type="PRINTS" id="PR00173">
    <property type="entry name" value="EDTRNSPORT"/>
</dbReference>
<reference evidence="9 10" key="1">
    <citation type="submission" date="2023-10" db="EMBL/GenBank/DDBJ databases">
        <title>Complete genome sequence of a Sphingomonadaceae bacterium.</title>
        <authorList>
            <person name="Yan C."/>
        </authorList>
    </citation>
    <scope>NUCLEOTIDE SEQUENCE [LARGE SCALE GENOMIC DNA]</scope>
    <source>
        <strain evidence="9 10">SCSIO 66989</strain>
    </source>
</reference>
<dbReference type="PROSITE" id="PS00713">
    <property type="entry name" value="NA_DICARBOXYL_SYMP_1"/>
    <property type="match status" value="1"/>
</dbReference>
<proteinExistence type="predicted"/>
<comment type="subcellular location">
    <subcellularLocation>
        <location evidence="1">Cell membrane</location>
        <topology evidence="1">Multi-pass membrane protein</topology>
    </subcellularLocation>
</comment>
<keyword evidence="2" id="KW-0813">Transport</keyword>
<evidence type="ECO:0000256" key="3">
    <source>
        <dbReference type="ARBA" id="ARBA00022475"/>
    </source>
</evidence>
<feature type="transmembrane region" description="Helical" evidence="8">
    <location>
        <begin position="42"/>
        <end position="60"/>
    </location>
</feature>
<dbReference type="AlphaFoldDB" id="A0AA97F873"/>
<keyword evidence="5" id="KW-0769">Symport</keyword>
<evidence type="ECO:0000256" key="7">
    <source>
        <dbReference type="ARBA" id="ARBA00023136"/>
    </source>
</evidence>
<dbReference type="InterPro" id="IPR001991">
    <property type="entry name" value="Na-dicarboxylate_symporter"/>
</dbReference>
<dbReference type="InterPro" id="IPR018107">
    <property type="entry name" value="Na-dicarboxylate_symporter_CS"/>
</dbReference>